<dbReference type="PANTHER" id="PTHR46558:SF4">
    <property type="entry name" value="DNA-BIDING PHAGE PROTEIN"/>
    <property type="match status" value="1"/>
</dbReference>
<dbReference type="SUPFAM" id="SSF47413">
    <property type="entry name" value="lambda repressor-like DNA-binding domains"/>
    <property type="match status" value="1"/>
</dbReference>
<proteinExistence type="predicted"/>
<dbReference type="CDD" id="cd00093">
    <property type="entry name" value="HTH_XRE"/>
    <property type="match status" value="1"/>
</dbReference>
<dbReference type="EMBL" id="JAHZIK010000631">
    <property type="protein sequence ID" value="MBW7456644.1"/>
    <property type="molecule type" value="Genomic_DNA"/>
</dbReference>
<evidence type="ECO:0000313" key="4">
    <source>
        <dbReference type="Proteomes" id="UP001519887"/>
    </source>
</evidence>
<dbReference type="PANTHER" id="PTHR46558">
    <property type="entry name" value="TRACRIPTIONAL REGULATORY PROTEIN-RELATED-RELATED"/>
    <property type="match status" value="1"/>
</dbReference>
<dbReference type="Gene3D" id="1.10.260.40">
    <property type="entry name" value="lambda repressor-like DNA-binding domains"/>
    <property type="match status" value="1"/>
</dbReference>
<dbReference type="Proteomes" id="UP001519887">
    <property type="component" value="Unassembled WGS sequence"/>
</dbReference>
<protein>
    <submittedName>
        <fullName evidence="3">Helix-turn-helix transcriptional regulator</fullName>
    </submittedName>
</protein>
<evidence type="ECO:0000256" key="1">
    <source>
        <dbReference type="ARBA" id="ARBA00023125"/>
    </source>
</evidence>
<keyword evidence="4" id="KW-1185">Reference proteome</keyword>
<dbReference type="InterPro" id="IPR001387">
    <property type="entry name" value="Cro/C1-type_HTH"/>
</dbReference>
<evidence type="ECO:0000313" key="3">
    <source>
        <dbReference type="EMBL" id="MBW7456644.1"/>
    </source>
</evidence>
<dbReference type="SMART" id="SM00530">
    <property type="entry name" value="HTH_XRE"/>
    <property type="match status" value="1"/>
</dbReference>
<comment type="caution">
    <text evidence="3">The sequence shown here is derived from an EMBL/GenBank/DDBJ whole genome shotgun (WGS) entry which is preliminary data.</text>
</comment>
<dbReference type="Pfam" id="PF01381">
    <property type="entry name" value="HTH_3"/>
    <property type="match status" value="1"/>
</dbReference>
<dbReference type="InterPro" id="IPR010982">
    <property type="entry name" value="Lambda_DNA-bd_dom_sf"/>
</dbReference>
<organism evidence="3 4">
    <name type="scientific">Paenibacillus sepulcri</name>
    <dbReference type="NCBI Taxonomy" id="359917"/>
    <lineage>
        <taxon>Bacteria</taxon>
        <taxon>Bacillati</taxon>
        <taxon>Bacillota</taxon>
        <taxon>Bacilli</taxon>
        <taxon>Bacillales</taxon>
        <taxon>Paenibacillaceae</taxon>
        <taxon>Paenibacillus</taxon>
    </lineage>
</organism>
<dbReference type="PROSITE" id="PS50943">
    <property type="entry name" value="HTH_CROC1"/>
    <property type="match status" value="1"/>
</dbReference>
<evidence type="ECO:0000259" key="2">
    <source>
        <dbReference type="PROSITE" id="PS50943"/>
    </source>
</evidence>
<accession>A0ABS7C6U7</accession>
<keyword evidence="1" id="KW-0238">DNA-binding</keyword>
<sequence>MGEQSRQLTNRIAVLRSESKMTQKDLAEKAGVSRQTIISIENKKYTPSLTLAFEIANALGAEITEVFQYVNDNGGDS</sequence>
<feature type="domain" description="HTH cro/C1-type" evidence="2">
    <location>
        <begin position="12"/>
        <end position="66"/>
    </location>
</feature>
<dbReference type="RefSeq" id="WP_210045784.1">
    <property type="nucleotide sequence ID" value="NZ_JBHLVU010000017.1"/>
</dbReference>
<reference evidence="3 4" key="1">
    <citation type="submission" date="2021-07" db="EMBL/GenBank/DDBJ databases">
        <title>Paenibacillus radiodurans sp. nov., isolated from the southeastern edge of Tengger Desert.</title>
        <authorList>
            <person name="Zhang G."/>
        </authorList>
    </citation>
    <scope>NUCLEOTIDE SEQUENCE [LARGE SCALE GENOMIC DNA]</scope>
    <source>
        <strain evidence="3 4">CCM 7311</strain>
    </source>
</reference>
<name>A0ABS7C6U7_9BACL</name>
<gene>
    <name evidence="3" type="ORF">K0U00_21640</name>
</gene>